<feature type="compositionally biased region" description="Pro residues" evidence="1">
    <location>
        <begin position="206"/>
        <end position="220"/>
    </location>
</feature>
<feature type="compositionally biased region" description="Basic and acidic residues" evidence="1">
    <location>
        <begin position="502"/>
        <end position="516"/>
    </location>
</feature>
<comment type="caution">
    <text evidence="3">The sequence shown here is derived from an EMBL/GenBank/DDBJ whole genome shotgun (WGS) entry which is preliminary data.</text>
</comment>
<organism evidence="3 4">
    <name type="scientific">Populibacterium corticicola</name>
    <dbReference type="NCBI Taxonomy" id="1812826"/>
    <lineage>
        <taxon>Bacteria</taxon>
        <taxon>Bacillati</taxon>
        <taxon>Actinomycetota</taxon>
        <taxon>Actinomycetes</taxon>
        <taxon>Micrococcales</taxon>
        <taxon>Jonesiaceae</taxon>
        <taxon>Populibacterium</taxon>
    </lineage>
</organism>
<evidence type="ECO:0000256" key="2">
    <source>
        <dbReference type="SAM" id="Phobius"/>
    </source>
</evidence>
<reference evidence="4" key="1">
    <citation type="journal article" date="2019" name="Int. J. Syst. Evol. Microbiol.">
        <title>The Global Catalogue of Microorganisms (GCM) 10K type strain sequencing project: providing services to taxonomists for standard genome sequencing and annotation.</title>
        <authorList>
            <consortium name="The Broad Institute Genomics Platform"/>
            <consortium name="The Broad Institute Genome Sequencing Center for Infectious Disease"/>
            <person name="Wu L."/>
            <person name="Ma J."/>
        </authorList>
    </citation>
    <scope>NUCLEOTIDE SEQUENCE [LARGE SCALE GENOMIC DNA]</scope>
    <source>
        <strain evidence="4">KCTC 33576</strain>
    </source>
</reference>
<feature type="compositionally biased region" description="Polar residues" evidence="1">
    <location>
        <begin position="260"/>
        <end position="271"/>
    </location>
</feature>
<feature type="compositionally biased region" description="Low complexity" evidence="1">
    <location>
        <begin position="373"/>
        <end position="402"/>
    </location>
</feature>
<evidence type="ECO:0000313" key="3">
    <source>
        <dbReference type="EMBL" id="MFD2841440.1"/>
    </source>
</evidence>
<accession>A0ABW5XHJ0</accession>
<keyword evidence="2" id="KW-1133">Transmembrane helix</keyword>
<feature type="transmembrane region" description="Helical" evidence="2">
    <location>
        <begin position="110"/>
        <end position="137"/>
    </location>
</feature>
<dbReference type="EMBL" id="JBHUOP010000005">
    <property type="protein sequence ID" value="MFD2841440.1"/>
    <property type="molecule type" value="Genomic_DNA"/>
</dbReference>
<keyword evidence="2" id="KW-0812">Transmembrane</keyword>
<dbReference type="Proteomes" id="UP001597391">
    <property type="component" value="Unassembled WGS sequence"/>
</dbReference>
<feature type="compositionally biased region" description="Low complexity" evidence="1">
    <location>
        <begin position="470"/>
        <end position="497"/>
    </location>
</feature>
<protein>
    <submittedName>
        <fullName evidence="3">Uncharacterized protein</fullName>
    </submittedName>
</protein>
<feature type="transmembrane region" description="Helical" evidence="2">
    <location>
        <begin position="12"/>
        <end position="38"/>
    </location>
</feature>
<feature type="region of interest" description="Disordered" evidence="1">
    <location>
        <begin position="167"/>
        <end position="402"/>
    </location>
</feature>
<dbReference type="RefSeq" id="WP_377467425.1">
    <property type="nucleotide sequence ID" value="NZ_JBHUOP010000005.1"/>
</dbReference>
<feature type="compositionally biased region" description="Low complexity" evidence="1">
    <location>
        <begin position="423"/>
        <end position="434"/>
    </location>
</feature>
<feature type="compositionally biased region" description="Polar residues" evidence="1">
    <location>
        <begin position="522"/>
        <end position="532"/>
    </location>
</feature>
<keyword evidence="2" id="KW-0472">Membrane</keyword>
<proteinExistence type="predicted"/>
<feature type="compositionally biased region" description="Polar residues" evidence="1">
    <location>
        <begin position="310"/>
        <end position="340"/>
    </location>
</feature>
<name>A0ABW5XHJ0_9MICO</name>
<feature type="compositionally biased region" description="Low complexity" evidence="1">
    <location>
        <begin position="196"/>
        <end position="205"/>
    </location>
</feature>
<evidence type="ECO:0000313" key="4">
    <source>
        <dbReference type="Proteomes" id="UP001597391"/>
    </source>
</evidence>
<gene>
    <name evidence="3" type="ORF">ACFSYH_12815</name>
</gene>
<evidence type="ECO:0000256" key="1">
    <source>
        <dbReference type="SAM" id="MobiDB-lite"/>
    </source>
</evidence>
<keyword evidence="4" id="KW-1185">Reference proteome</keyword>
<feature type="compositionally biased region" description="Low complexity" evidence="1">
    <location>
        <begin position="221"/>
        <end position="230"/>
    </location>
</feature>
<feature type="region of interest" description="Disordered" evidence="1">
    <location>
        <begin position="423"/>
        <end position="532"/>
    </location>
</feature>
<sequence length="532" mass="54121">MSSRITIKPTPALGFGGLIAIIVGVLMILGGGIAWAMVSQQLASENIYVAKDAPFFADRLVNDPLSAYAQAEAINKHALEASGGKTYAELAQDDPTRQVVMNAAFLRSSLFTSVVSFGVAALAMGTGLVFVIIGWALRRSAGGPPIVIDLDSSAPVVVANQHGTVLNAESHLSDEPSAPDVASSSRAGEAVTSVQSAPTASVPVPGAGPVPAPSRAPVPPAATSSASVAPIERRPITTVFPNAATSPVHASAPSPEHSDTQAGDTTKTRVSSPDAATKPTDISEPVSMSPRAERELTKPPTLPTPVVAPSRNSTRATTGMQPTVPNGPGSSTLPATNVPSVPSAATGATPVVNPATGGQNGLRPLTRSPLPVRSSASVRSATSARTATSAHTATSARSAASASTGALPAIPSFDDLIAPENSASISRASRSQRALNESRRRVEEEQTRTGMTGTIPIVGGETRRSRSQGSAASPTDAPAAPVSQTSAKSAASAAEVSPFAPDAKREVTESEAKEPRPITGAISWQSPQDRLK</sequence>
<feature type="compositionally biased region" description="Basic and acidic residues" evidence="1">
    <location>
        <begin position="436"/>
        <end position="447"/>
    </location>
</feature>